<gene>
    <name evidence="1" type="ORF">CLUP02_00198</name>
</gene>
<dbReference type="RefSeq" id="XP_049135207.1">
    <property type="nucleotide sequence ID" value="XM_049279250.1"/>
</dbReference>
<keyword evidence="2" id="KW-1185">Reference proteome</keyword>
<dbReference type="Proteomes" id="UP000830671">
    <property type="component" value="Chromosome 1"/>
</dbReference>
<evidence type="ECO:0000313" key="1">
    <source>
        <dbReference type="EMBL" id="UQC73553.1"/>
    </source>
</evidence>
<dbReference type="AlphaFoldDB" id="A0A9Q8W6H5"/>
<dbReference type="KEGG" id="clup:CLUP02_00198"/>
<evidence type="ECO:0000313" key="2">
    <source>
        <dbReference type="Proteomes" id="UP000830671"/>
    </source>
</evidence>
<organism evidence="1 2">
    <name type="scientific">Colletotrichum lupini</name>
    <dbReference type="NCBI Taxonomy" id="145971"/>
    <lineage>
        <taxon>Eukaryota</taxon>
        <taxon>Fungi</taxon>
        <taxon>Dikarya</taxon>
        <taxon>Ascomycota</taxon>
        <taxon>Pezizomycotina</taxon>
        <taxon>Sordariomycetes</taxon>
        <taxon>Hypocreomycetidae</taxon>
        <taxon>Glomerellales</taxon>
        <taxon>Glomerellaceae</taxon>
        <taxon>Colletotrichum</taxon>
        <taxon>Colletotrichum acutatum species complex</taxon>
    </lineage>
</organism>
<dbReference type="EMBL" id="CP019471">
    <property type="protein sequence ID" value="UQC73553.1"/>
    <property type="molecule type" value="Genomic_DNA"/>
</dbReference>
<accession>A0A9Q8W6H5</accession>
<dbReference type="GeneID" id="73334260"/>
<evidence type="ECO:0008006" key="3">
    <source>
        <dbReference type="Google" id="ProtNLM"/>
    </source>
</evidence>
<reference evidence="1" key="1">
    <citation type="journal article" date="2021" name="Mol. Plant Microbe Interact.">
        <title>Complete Genome Sequence of the Plant-Pathogenic Fungus Colletotrichum lupini.</title>
        <authorList>
            <person name="Baroncelli R."/>
            <person name="Pensec F."/>
            <person name="Da Lio D."/>
            <person name="Boufleur T."/>
            <person name="Vicente I."/>
            <person name="Sarrocco S."/>
            <person name="Picot A."/>
            <person name="Baraldi E."/>
            <person name="Sukno S."/>
            <person name="Thon M."/>
            <person name="Le Floch G."/>
        </authorList>
    </citation>
    <scope>NUCLEOTIDE SEQUENCE</scope>
    <source>
        <strain evidence="1">IMI 504893</strain>
    </source>
</reference>
<name>A0A9Q8W6H5_9PEZI</name>
<protein>
    <recommendedName>
        <fullName evidence="3">F-box domain-containing protein</fullName>
    </recommendedName>
</protein>
<proteinExistence type="predicted"/>
<sequence length="746" mass="85124">MPPMYSAGRLARSLSLEKLSCYLYDREIHKCIRLPLGHQKKVLRPKPSHGIDGDKAELNVGWREQQSLLGHTQQQPLDIFYNMAAAGMILANSRRHQQRLRRNRLPTEEVHVEFQVPVYPSDEQSIAKTCQETPPQSAWAWFALLFGRMRKDALYQGPGLDQIMPTELLLAISAYLTMVDRAVLSLTSFRMWTIFGENNFLLSLPSQKKLELLTLLERDVDEHKNGNVLCRPCQIFHHPYLSIPTASHSSTGAKGSGYNRPCLQEPANPHQRLVSPYLHRTLHFNVLKHFHADKRSKVNLYGPDQLYLVDSVAYCHESVKATVKQIMTGRISTQGELLVKTVTDLSATRNDVPYLYQVLERNNLIKCCGHMYWAARYPFIFQHNMQYYTDPVDLARYRREWESDDLRRIRNIWHPDEEPQHSMDNRLGIAFYIQGLFKGGHHSIALVGRVRLKIYLGRTWRERDKGIGGERLIVASRYDHQGRVGFQYPPDTCPPKKAKCAVGTLHLEAETAYISELWRHEILNQVHPPGAGLGATSLGAHARKYLVLKLGFELGYALSLSSSRLTGACWLVTGMAAGVYMKACCVVIQVVYSDPVETWMVQGEVTSWRESLPSWVTHYLPYHVKQHSPRDQMLICASFRCYIYLRIRHASQAYLSFRAGRVSTPWNSSLPAIPSSDVPFHLESSFNFCEDALKDVGIRASTSLLDRETLMASMMRWPSLKKHPACLVIKITKKTIGTAVATIRLF</sequence>